<keyword evidence="2" id="KW-1185">Reference proteome</keyword>
<gene>
    <name evidence="1" type="ORF">O0535_23540</name>
</gene>
<dbReference type="Proteomes" id="UP001067708">
    <property type="component" value="Unassembled WGS sequence"/>
</dbReference>
<evidence type="ECO:0000313" key="2">
    <source>
        <dbReference type="Proteomes" id="UP001067708"/>
    </source>
</evidence>
<dbReference type="EMBL" id="JAPTNG010000027">
    <property type="protein sequence ID" value="MCZ0833683.1"/>
    <property type="molecule type" value="Genomic_DNA"/>
</dbReference>
<evidence type="ECO:0000313" key="1">
    <source>
        <dbReference type="EMBL" id="MCZ0833683.1"/>
    </source>
</evidence>
<dbReference type="RefSeq" id="WP_258418492.1">
    <property type="nucleotide sequence ID" value="NZ_JAPTNG010000027.1"/>
</dbReference>
<organism evidence="1 2">
    <name type="scientific">Brevibacillus halotolerans</name>
    <dbReference type="NCBI Taxonomy" id="1507437"/>
    <lineage>
        <taxon>Bacteria</taxon>
        <taxon>Bacillati</taxon>
        <taxon>Bacillota</taxon>
        <taxon>Bacilli</taxon>
        <taxon>Bacillales</taxon>
        <taxon>Paenibacillaceae</taxon>
        <taxon>Brevibacillus</taxon>
    </lineage>
</organism>
<accession>A0ABT4I3P6</accession>
<name>A0ABT4I3P6_9BACL</name>
<sequence>MATLEKPEMPVLRESPDEIYQRMYNRARDLALSRGEIPPSEEEGEIFYDFQYPLAMEISEQQQLDEYRFLQWFLPWSDGEFLDAWGVFLVLSRKENEPDDLYLQRLMEKAASEEGRGA</sequence>
<reference evidence="1" key="1">
    <citation type="submission" date="2022-09" db="EMBL/GenBank/DDBJ databases">
        <title>Genome analysis and characterization of larvicidal activity of Brevibacillus strains.</title>
        <authorList>
            <person name="Patrusheva E.V."/>
            <person name="Izotova A.O."/>
            <person name="Toshchakov S.V."/>
            <person name="Sineoky S.P."/>
        </authorList>
    </citation>
    <scope>NUCLEOTIDE SEQUENCE</scope>
    <source>
        <strain evidence="1">VKPM_B-13244</strain>
    </source>
</reference>
<comment type="caution">
    <text evidence="1">The sequence shown here is derived from an EMBL/GenBank/DDBJ whole genome shotgun (WGS) entry which is preliminary data.</text>
</comment>
<protein>
    <submittedName>
        <fullName evidence="1">Uncharacterized protein</fullName>
    </submittedName>
</protein>
<proteinExistence type="predicted"/>